<dbReference type="EMBL" id="LATX01001268">
    <property type="protein sequence ID" value="KTB42959.1"/>
    <property type="molecule type" value="Genomic_DNA"/>
</dbReference>
<dbReference type="InterPro" id="IPR059179">
    <property type="entry name" value="MLKL-like_MCAfunc"/>
</dbReference>
<protein>
    <recommendedName>
        <fullName evidence="4">Fungal N-terminal domain-containing protein</fullName>
    </recommendedName>
</protein>
<evidence type="ECO:0000313" key="3">
    <source>
        <dbReference type="Proteomes" id="UP000054988"/>
    </source>
</evidence>
<comment type="caution">
    <text evidence="2">The sequence shown here is derived from an EMBL/GenBank/DDBJ whole genome shotgun (WGS) entry which is preliminary data.</text>
</comment>
<evidence type="ECO:0000313" key="2">
    <source>
        <dbReference type="EMBL" id="KTB42959.1"/>
    </source>
</evidence>
<feature type="compositionally biased region" description="Basic and acidic residues" evidence="1">
    <location>
        <begin position="189"/>
        <end position="204"/>
    </location>
</feature>
<name>A0A0W0G2Z6_MONRR</name>
<gene>
    <name evidence="2" type="ORF">WG66_4467</name>
</gene>
<reference evidence="2 3" key="1">
    <citation type="submission" date="2015-12" db="EMBL/GenBank/DDBJ databases">
        <title>Draft genome sequence of Moniliophthora roreri, the causal agent of frosty pod rot of cacao.</title>
        <authorList>
            <person name="Aime M.C."/>
            <person name="Diaz-Valderrama J.R."/>
            <person name="Kijpornyongpan T."/>
            <person name="Phillips-Mora W."/>
        </authorList>
    </citation>
    <scope>NUCLEOTIDE SEQUENCE [LARGE SCALE GENOMIC DNA]</scope>
    <source>
        <strain evidence="2 3">MCA 2952</strain>
    </source>
</reference>
<dbReference type="GO" id="GO:0007166">
    <property type="term" value="P:cell surface receptor signaling pathway"/>
    <property type="evidence" value="ECO:0007669"/>
    <property type="project" value="InterPro"/>
</dbReference>
<sequence length="276" mass="30758">MTAAAPAIQLINEDTPLLSTAAYISMPVLTLSTPVPYVGFAYALLLEIATAAQEVKTDKNAFERLAHDLCSLVLQIKAVCEHISPGDGILNEGSVLSLILRNYLEELKETLTEIRDFTKHRTNRSWKGYFDNKSDLAKIEEFRERVQQVLVVLRAHLNISVCRTLDGIADSIAHRQDLNQDELKEWGGVRRDSTEPLPPVERKTKNPFASLTVSSPPNPNPSSPMSFEHLLESSAIRGTVTSNNIKDDSNIITNNIHTSSTNCRNIYYNDTSYFGL</sequence>
<dbReference type="InterPro" id="IPR036537">
    <property type="entry name" value="Adaptor_Cbl_N_dom_sf"/>
</dbReference>
<organism evidence="2 3">
    <name type="scientific">Moniliophthora roreri</name>
    <name type="common">Frosty pod rot fungus</name>
    <name type="synonym">Monilia roreri</name>
    <dbReference type="NCBI Taxonomy" id="221103"/>
    <lineage>
        <taxon>Eukaryota</taxon>
        <taxon>Fungi</taxon>
        <taxon>Dikarya</taxon>
        <taxon>Basidiomycota</taxon>
        <taxon>Agaricomycotina</taxon>
        <taxon>Agaricomycetes</taxon>
        <taxon>Agaricomycetidae</taxon>
        <taxon>Agaricales</taxon>
        <taxon>Marasmiineae</taxon>
        <taxon>Marasmiaceae</taxon>
        <taxon>Moniliophthora</taxon>
    </lineage>
</organism>
<feature type="region of interest" description="Disordered" evidence="1">
    <location>
        <begin position="189"/>
        <end position="226"/>
    </location>
</feature>
<evidence type="ECO:0008006" key="4">
    <source>
        <dbReference type="Google" id="ProtNLM"/>
    </source>
</evidence>
<dbReference type="AlphaFoldDB" id="A0A0W0G2Z6"/>
<proteinExistence type="predicted"/>
<dbReference type="CDD" id="cd21037">
    <property type="entry name" value="MLKL_NTD"/>
    <property type="match status" value="1"/>
</dbReference>
<accession>A0A0W0G2Z6</accession>
<dbReference type="Gene3D" id="1.20.930.20">
    <property type="entry name" value="Adaptor protein Cbl, N-terminal domain"/>
    <property type="match status" value="1"/>
</dbReference>
<dbReference type="eggNOG" id="ENOG502T1UC">
    <property type="taxonomic scope" value="Eukaryota"/>
</dbReference>
<dbReference type="Proteomes" id="UP000054988">
    <property type="component" value="Unassembled WGS sequence"/>
</dbReference>
<evidence type="ECO:0000256" key="1">
    <source>
        <dbReference type="SAM" id="MobiDB-lite"/>
    </source>
</evidence>